<evidence type="ECO:0000256" key="3">
    <source>
        <dbReference type="ARBA" id="ARBA00022676"/>
    </source>
</evidence>
<dbReference type="SUPFAM" id="SSF53756">
    <property type="entry name" value="UDP-Glycosyltransferase/glycogen phosphorylase"/>
    <property type="match status" value="1"/>
</dbReference>
<keyword evidence="3" id="KW-0328">Glycosyltransferase</keyword>
<comment type="caution">
    <text evidence="6">The sequence shown here is derived from an EMBL/GenBank/DDBJ whole genome shotgun (WGS) entry which is preliminary data.</text>
</comment>
<dbReference type="PANTHER" id="PTHR45825">
    <property type="entry name" value="GRANULE-BOUND STARCH SYNTHASE 1, CHLOROPLASTIC/AMYLOPLASTIC"/>
    <property type="match status" value="1"/>
</dbReference>
<evidence type="ECO:0000256" key="2">
    <source>
        <dbReference type="ARBA" id="ARBA00012588"/>
    </source>
</evidence>
<comment type="catalytic activity">
    <reaction evidence="1">
        <text>[(1-&gt;4)-alpha-D-glucosyl](n) + ADP-alpha-D-glucose = [(1-&gt;4)-alpha-D-glucosyl](n+1) + ADP + H(+)</text>
        <dbReference type="Rhea" id="RHEA:18189"/>
        <dbReference type="Rhea" id="RHEA-COMP:9584"/>
        <dbReference type="Rhea" id="RHEA-COMP:9587"/>
        <dbReference type="ChEBI" id="CHEBI:15378"/>
        <dbReference type="ChEBI" id="CHEBI:15444"/>
        <dbReference type="ChEBI" id="CHEBI:57498"/>
        <dbReference type="ChEBI" id="CHEBI:456216"/>
        <dbReference type="EC" id="2.4.1.21"/>
    </reaction>
</comment>
<protein>
    <recommendedName>
        <fullName evidence="2">starch synthase</fullName>
        <ecNumber evidence="2">2.4.1.21</ecNumber>
    </recommendedName>
</protein>
<keyword evidence="4" id="KW-0808">Transferase</keyword>
<dbReference type="Pfam" id="PF08323">
    <property type="entry name" value="Glyco_transf_5"/>
    <property type="match status" value="1"/>
</dbReference>
<accession>A0ABU3K5Z5</accession>
<evidence type="ECO:0000313" key="7">
    <source>
        <dbReference type="Proteomes" id="UP001250932"/>
    </source>
</evidence>
<proteinExistence type="predicted"/>
<dbReference type="EC" id="2.4.1.21" evidence="2"/>
<dbReference type="Gene3D" id="3.40.50.2000">
    <property type="entry name" value="Glycogen Phosphorylase B"/>
    <property type="match status" value="2"/>
</dbReference>
<feature type="domain" description="Starch synthase catalytic" evidence="5">
    <location>
        <begin position="8"/>
        <end position="239"/>
    </location>
</feature>
<evidence type="ECO:0000256" key="4">
    <source>
        <dbReference type="ARBA" id="ARBA00022679"/>
    </source>
</evidence>
<dbReference type="RefSeq" id="WP_313832130.1">
    <property type="nucleotide sequence ID" value="NZ_JAQOUE010000001.1"/>
</dbReference>
<dbReference type="EMBL" id="JAQOUE010000001">
    <property type="protein sequence ID" value="MDT7041782.1"/>
    <property type="molecule type" value="Genomic_DNA"/>
</dbReference>
<organism evidence="6 7">
    <name type="scientific">Candidatus Nitronereus thalassa</name>
    <dbReference type="NCBI Taxonomy" id="3020898"/>
    <lineage>
        <taxon>Bacteria</taxon>
        <taxon>Pseudomonadati</taxon>
        <taxon>Nitrospirota</taxon>
        <taxon>Nitrospiria</taxon>
        <taxon>Nitrospirales</taxon>
        <taxon>Nitrospiraceae</taxon>
        <taxon>Candidatus Nitronereus</taxon>
    </lineage>
</organism>
<dbReference type="Pfam" id="PF20706">
    <property type="entry name" value="GT4-conflict"/>
    <property type="match status" value="1"/>
</dbReference>
<evidence type="ECO:0000313" key="6">
    <source>
        <dbReference type="EMBL" id="MDT7041782.1"/>
    </source>
</evidence>
<sequence>MRNPINTIVFVSFENEFAPLGGLAAVMRLLPKRMAQLSDDCCVTITPFFREITKCKPKLMEAIQSTGLTCSLRYGGRRHEVEIFQNRDTQGFTTYLLDSREFFNSPCDCGDPPGMKAPCNPYLDPAHPEQLLEDSLFFSSAVPEVLVALGKTSNVTLCLQDWEAAGCAITTKNDARLSEVTCVLTLHNSYDKPVSRVEMKRMFPRVLSGSTLLTKAGPFLDGPICTVSQHFAQELTHEPVHKKIFAPHLQKMFKQRTIRGINNGLFSPLHFSSDARALATKGDFSALLDEKFQRRREMISKLETYTPERAWGSLDFENFDGPVFLFFGRDDPRQKGYDLAAAVIDRIPPGQARFVFTPIPGDEGAEGLQFLQDLAERRKGEVKVFPFRMEQGYMELQRGASFLVMCSFYEPFGGATEGYAVGTPVVARATGGLVQQVVPYPGVSLTAAVRKLRKPYQQEGDHPTGFLFRESGLTVKETAQGWREILDCAYWPGGDRLKDRLPIPLFRSMVQAAEGALSGAIDLYHSDQGGYAMMMHHGFQMLDRFSWDQAVREYQDLFSSLRVT</sequence>
<evidence type="ECO:0000259" key="5">
    <source>
        <dbReference type="Pfam" id="PF08323"/>
    </source>
</evidence>
<name>A0ABU3K5Z5_9BACT</name>
<reference evidence="6 7" key="1">
    <citation type="journal article" date="2023" name="ISME J.">
        <title>Cultivation and genomic characterization of novel and ubiquitous marine nitrite-oxidizing bacteria from the Nitrospirales.</title>
        <authorList>
            <person name="Mueller A.J."/>
            <person name="Daebeler A."/>
            <person name="Herbold C.W."/>
            <person name="Kirkegaard R.H."/>
            <person name="Daims H."/>
        </authorList>
    </citation>
    <scope>NUCLEOTIDE SEQUENCE [LARGE SCALE GENOMIC DNA]</scope>
    <source>
        <strain evidence="6 7">EB</strain>
    </source>
</reference>
<dbReference type="Proteomes" id="UP001250932">
    <property type="component" value="Unassembled WGS sequence"/>
</dbReference>
<evidence type="ECO:0000256" key="1">
    <source>
        <dbReference type="ARBA" id="ARBA00001478"/>
    </source>
</evidence>
<keyword evidence="7" id="KW-1185">Reference proteome</keyword>
<dbReference type="InterPro" id="IPR013534">
    <property type="entry name" value="Starch_synth_cat_dom"/>
</dbReference>
<gene>
    <name evidence="6" type="ORF">PPG34_05420</name>
</gene>
<dbReference type="PANTHER" id="PTHR45825:SF11">
    <property type="entry name" value="ALPHA AMYLASE DOMAIN-CONTAINING PROTEIN"/>
    <property type="match status" value="1"/>
</dbReference>